<keyword evidence="2" id="KW-1185">Reference proteome</keyword>
<organism evidence="1 2">
    <name type="scientific">Cerrena zonata</name>
    <dbReference type="NCBI Taxonomy" id="2478898"/>
    <lineage>
        <taxon>Eukaryota</taxon>
        <taxon>Fungi</taxon>
        <taxon>Dikarya</taxon>
        <taxon>Basidiomycota</taxon>
        <taxon>Agaricomycotina</taxon>
        <taxon>Agaricomycetes</taxon>
        <taxon>Polyporales</taxon>
        <taxon>Cerrenaceae</taxon>
        <taxon>Cerrena</taxon>
    </lineage>
</organism>
<accession>A0AAW0FRF7</accession>
<evidence type="ECO:0000313" key="2">
    <source>
        <dbReference type="Proteomes" id="UP001385951"/>
    </source>
</evidence>
<sequence length="105" mass="11685">MLEDLERRYFIDPMAAPSRASPQHVEEPKRGLAARLRGGGAGKDCLLGALECFLCFECCKQTLFAAHARCAAEKRTADYTVSIAKSTGFHTVSYVSRFHLFRLDT</sequence>
<reference evidence="1 2" key="1">
    <citation type="submission" date="2022-09" db="EMBL/GenBank/DDBJ databases">
        <authorList>
            <person name="Palmer J.M."/>
        </authorList>
    </citation>
    <scope>NUCLEOTIDE SEQUENCE [LARGE SCALE GENOMIC DNA]</scope>
    <source>
        <strain evidence="1 2">DSM 7382</strain>
    </source>
</reference>
<gene>
    <name evidence="1" type="ORF">QCA50_015247</name>
</gene>
<protein>
    <submittedName>
        <fullName evidence="1">Uncharacterized protein</fullName>
    </submittedName>
</protein>
<comment type="caution">
    <text evidence="1">The sequence shown here is derived from an EMBL/GenBank/DDBJ whole genome shotgun (WGS) entry which is preliminary data.</text>
</comment>
<dbReference type="AlphaFoldDB" id="A0AAW0FRF7"/>
<proteinExistence type="predicted"/>
<dbReference type="Proteomes" id="UP001385951">
    <property type="component" value="Unassembled WGS sequence"/>
</dbReference>
<dbReference type="EMBL" id="JASBNA010000040">
    <property type="protein sequence ID" value="KAK7681515.1"/>
    <property type="molecule type" value="Genomic_DNA"/>
</dbReference>
<name>A0AAW0FRF7_9APHY</name>
<evidence type="ECO:0000313" key="1">
    <source>
        <dbReference type="EMBL" id="KAK7681515.1"/>
    </source>
</evidence>